<dbReference type="PANTHER" id="PTHR13966:SF5">
    <property type="entry name" value="ENDONUCLEASE G, MITOCHONDRIAL"/>
    <property type="match status" value="1"/>
</dbReference>
<name>J5QAZ7_TRIAS</name>
<dbReference type="GO" id="GO:0006309">
    <property type="term" value="P:apoptotic DNA fragmentation"/>
    <property type="evidence" value="ECO:0007669"/>
    <property type="project" value="TreeGrafter"/>
</dbReference>
<dbReference type="GO" id="GO:0005634">
    <property type="term" value="C:nucleus"/>
    <property type="evidence" value="ECO:0007669"/>
    <property type="project" value="TreeGrafter"/>
</dbReference>
<evidence type="ECO:0000256" key="8">
    <source>
        <dbReference type="PIRSR" id="PIRSR640255-1"/>
    </source>
</evidence>
<evidence type="ECO:0000256" key="12">
    <source>
        <dbReference type="SAM" id="SignalP"/>
    </source>
</evidence>
<keyword evidence="7" id="KW-0460">Magnesium</keyword>
<feature type="region of interest" description="Disordered" evidence="11">
    <location>
        <begin position="115"/>
        <end position="152"/>
    </location>
</feature>
<dbReference type="InterPro" id="IPR018524">
    <property type="entry name" value="DNA/RNA_endonuclease_AS"/>
</dbReference>
<feature type="domain" description="DNA/RNA non-specific endonuclease/pyrophosphatase/phosphodiesterase" evidence="14">
    <location>
        <begin position="89"/>
        <end position="343"/>
    </location>
</feature>
<dbReference type="PANTHER" id="PTHR13966">
    <property type="entry name" value="ENDONUCLEASE RELATED"/>
    <property type="match status" value="1"/>
</dbReference>
<dbReference type="InterPro" id="IPR020821">
    <property type="entry name" value="ENPP1-3/EXOG-like_nuc-like"/>
</dbReference>
<keyword evidence="4 9" id="KW-0479">Metal-binding</keyword>
<dbReference type="GO" id="GO:0004521">
    <property type="term" value="F:RNA endonuclease activity"/>
    <property type="evidence" value="ECO:0007669"/>
    <property type="project" value="TreeGrafter"/>
</dbReference>
<evidence type="ECO:0000259" key="14">
    <source>
        <dbReference type="SMART" id="SM00892"/>
    </source>
</evidence>
<accession>J5QAZ7</accession>
<evidence type="ECO:0000256" key="1">
    <source>
        <dbReference type="ARBA" id="ARBA00001946"/>
    </source>
</evidence>
<dbReference type="AlphaFoldDB" id="J5QAZ7"/>
<reference evidence="15 16" key="1">
    <citation type="journal article" date="2012" name="Eukaryot. Cell">
        <title>Draft genome sequence of CBS 2479, the standard type strain of Trichosporon asahii.</title>
        <authorList>
            <person name="Yang R.Y."/>
            <person name="Li H.T."/>
            <person name="Zhu H."/>
            <person name="Zhou G.P."/>
            <person name="Wang M."/>
            <person name="Wang L."/>
        </authorList>
    </citation>
    <scope>NUCLEOTIDE SEQUENCE [LARGE SCALE GENOMIC DNA]</scope>
    <source>
        <strain evidence="16">ATCC 90039 / CBS 2479 / JCM 2466 / KCTC 7840 / NCYC 2677 / UAMH 7654</strain>
    </source>
</reference>
<dbReference type="SMART" id="SM00477">
    <property type="entry name" value="NUC"/>
    <property type="match status" value="1"/>
</dbReference>
<gene>
    <name evidence="15" type="ORF">A1Q1_05065</name>
</gene>
<feature type="signal peptide" evidence="12">
    <location>
        <begin position="1"/>
        <end position="21"/>
    </location>
</feature>
<keyword evidence="12" id="KW-0732">Signal</keyword>
<dbReference type="FunFam" id="3.40.570.10:FF:000008">
    <property type="entry name" value="Probable NUC1-dna/rna non-specific nuclease, mitochondrial"/>
    <property type="match status" value="1"/>
</dbReference>
<dbReference type="HOGENOM" id="CLU_055174_0_2_1"/>
<dbReference type="PROSITE" id="PS01070">
    <property type="entry name" value="NUCLEASE_NON_SPEC"/>
    <property type="match status" value="1"/>
</dbReference>
<comment type="cofactor">
    <cofactor evidence="1 10">
        <name>Mg(2+)</name>
        <dbReference type="ChEBI" id="CHEBI:18420"/>
    </cofactor>
</comment>
<evidence type="ECO:0000256" key="10">
    <source>
        <dbReference type="RuleBase" id="RU366055"/>
    </source>
</evidence>
<keyword evidence="5 10" id="KW-0255">Endonuclease</keyword>
<comment type="similarity">
    <text evidence="2 10">Belongs to the DNA/RNA non-specific endonuclease family.</text>
</comment>
<dbReference type="SMART" id="SM00892">
    <property type="entry name" value="Endonuclease_NS"/>
    <property type="match status" value="1"/>
</dbReference>
<evidence type="ECO:0000256" key="2">
    <source>
        <dbReference type="ARBA" id="ARBA00010052"/>
    </source>
</evidence>
<dbReference type="Pfam" id="PF01223">
    <property type="entry name" value="Endonuclease_NS"/>
    <property type="match status" value="1"/>
</dbReference>
<feature type="compositionally biased region" description="Pro residues" evidence="11">
    <location>
        <begin position="118"/>
        <end position="130"/>
    </location>
</feature>
<feature type="binding site" evidence="9">
    <location>
        <position position="209"/>
    </location>
    <ligand>
        <name>Mg(2+)</name>
        <dbReference type="ChEBI" id="CHEBI:18420"/>
        <note>catalytic</note>
    </ligand>
</feature>
<evidence type="ECO:0000256" key="7">
    <source>
        <dbReference type="ARBA" id="ARBA00022842"/>
    </source>
</evidence>
<evidence type="ECO:0000256" key="3">
    <source>
        <dbReference type="ARBA" id="ARBA00022722"/>
    </source>
</evidence>
<protein>
    <recommendedName>
        <fullName evidence="10">Endonuclease</fullName>
        <ecNumber evidence="10">3.1.30.-</ecNumber>
    </recommendedName>
</protein>
<proteinExistence type="inferred from homology"/>
<dbReference type="VEuPathDB" id="FungiDB:A1Q1_05065"/>
<keyword evidence="6 10" id="KW-0378">Hydrolase</keyword>
<dbReference type="SUPFAM" id="SSF54060">
    <property type="entry name" value="His-Me finger endonucleases"/>
    <property type="match status" value="1"/>
</dbReference>
<evidence type="ECO:0000313" key="16">
    <source>
        <dbReference type="Proteomes" id="UP000002748"/>
    </source>
</evidence>
<evidence type="ECO:0000256" key="5">
    <source>
        <dbReference type="ARBA" id="ARBA00022759"/>
    </source>
</evidence>
<dbReference type="CDD" id="cd00091">
    <property type="entry name" value="NUC"/>
    <property type="match status" value="1"/>
</dbReference>
<evidence type="ECO:0000256" key="11">
    <source>
        <dbReference type="SAM" id="MobiDB-lite"/>
    </source>
</evidence>
<dbReference type="GO" id="GO:0000014">
    <property type="term" value="F:single-stranded DNA endodeoxyribonuclease activity"/>
    <property type="evidence" value="ECO:0007669"/>
    <property type="project" value="TreeGrafter"/>
</dbReference>
<dbReference type="InterPro" id="IPR001604">
    <property type="entry name" value="Endo_G_ENPP1-like_dom"/>
</dbReference>
<evidence type="ECO:0000256" key="6">
    <source>
        <dbReference type="ARBA" id="ARBA00022801"/>
    </source>
</evidence>
<dbReference type="GO" id="GO:0003676">
    <property type="term" value="F:nucleic acid binding"/>
    <property type="evidence" value="ECO:0007669"/>
    <property type="project" value="InterPro"/>
</dbReference>
<organism evidence="15 16">
    <name type="scientific">Trichosporon asahii var. asahii (strain ATCC 90039 / CBS 2479 / JCM 2466 / KCTC 7840 / NBRC 103889/ NCYC 2677 / UAMH 7654)</name>
    <name type="common">Yeast</name>
    <dbReference type="NCBI Taxonomy" id="1186058"/>
    <lineage>
        <taxon>Eukaryota</taxon>
        <taxon>Fungi</taxon>
        <taxon>Dikarya</taxon>
        <taxon>Basidiomycota</taxon>
        <taxon>Agaricomycotina</taxon>
        <taxon>Tremellomycetes</taxon>
        <taxon>Trichosporonales</taxon>
        <taxon>Trichosporonaceae</taxon>
        <taxon>Trichosporon</taxon>
    </lineage>
</organism>
<dbReference type="RefSeq" id="XP_014177347.1">
    <property type="nucleotide sequence ID" value="XM_014321872.1"/>
</dbReference>
<evidence type="ECO:0000256" key="4">
    <source>
        <dbReference type="ARBA" id="ARBA00022723"/>
    </source>
</evidence>
<dbReference type="InterPro" id="IPR040255">
    <property type="entry name" value="Non-specific_endonuclease"/>
</dbReference>
<dbReference type="EC" id="3.1.30.-" evidence="10"/>
<evidence type="ECO:0000259" key="13">
    <source>
        <dbReference type="SMART" id="SM00477"/>
    </source>
</evidence>
<dbReference type="GeneID" id="25988577"/>
<dbReference type="GO" id="GO:0046872">
    <property type="term" value="F:metal ion binding"/>
    <property type="evidence" value="ECO:0007669"/>
    <property type="project" value="UniProtKB-KW"/>
</dbReference>
<dbReference type="KEGG" id="tasa:A1Q1_05065"/>
<feature type="chain" id="PRO_5003784382" description="Endonuclease" evidence="12">
    <location>
        <begin position="22"/>
        <end position="373"/>
    </location>
</feature>
<dbReference type="Gene3D" id="3.40.570.10">
    <property type="entry name" value="Extracellular Endonuclease, subunit A"/>
    <property type="match status" value="1"/>
</dbReference>
<evidence type="ECO:0000313" key="15">
    <source>
        <dbReference type="EMBL" id="EJT46418.1"/>
    </source>
</evidence>
<comment type="caution">
    <text evidence="15">The sequence shown here is derived from an EMBL/GenBank/DDBJ whole genome shotgun (WGS) entry which is preliminary data.</text>
</comment>
<dbReference type="InterPro" id="IPR044929">
    <property type="entry name" value="DNA/RNA_non-sp_Endonuclease_sf"/>
</dbReference>
<dbReference type="InterPro" id="IPR044925">
    <property type="entry name" value="His-Me_finger_sf"/>
</dbReference>
<dbReference type="Proteomes" id="UP000002748">
    <property type="component" value="Unassembled WGS sequence"/>
</dbReference>
<dbReference type="EMBL" id="ALBS01000295">
    <property type="protein sequence ID" value="EJT46418.1"/>
    <property type="molecule type" value="Genomic_DNA"/>
</dbReference>
<feature type="domain" description="ENPP1-3/EXOG-like endonuclease/phosphodiesterase" evidence="13">
    <location>
        <begin position="90"/>
        <end position="343"/>
    </location>
</feature>
<sequence length="373" mass="41203">MPTLGPSILFIAGLTLGVGAGALFPRKKEQQVPVPVPVPAQSLPGNVPFPVPVERPGAGHEEKRLVVPLAGSTVTLAGGFPGPHFDIIRRQAYMAAYDRRLRHPAWTAEHLTAKSLSRPPPNFHGGPPVPADKARAADTAGPKADRQKSQFQEDMSVPEMFRAKLSDYFRSGYDRGHMVPAADAKISQDAMDETFFLTNIAPQVGEGFNRHYWAYVEDFCRRLTSNFEDVYVFTIPLYLPEQGKDGKWRVSYEVIGNPPSVAVPTHFAKVVLASRPDFSYPQTPNKHDKSVTSPETVKELAMGAFILPNKEIPDGADLRTFIAPVDKVEKAAGLQLFNDELKGKSRQLCAVTQCDVIVRRFDDARKNFNNKKN</sequence>
<dbReference type="OrthoDB" id="5418055at2759"/>
<evidence type="ECO:0000256" key="9">
    <source>
        <dbReference type="PIRSR" id="PIRSR640255-2"/>
    </source>
</evidence>
<feature type="active site" description="Proton acceptor" evidence="8">
    <location>
        <position position="177"/>
    </location>
</feature>
<keyword evidence="3 10" id="KW-0540">Nuclease</keyword>
<dbReference type="GO" id="GO:0005743">
    <property type="term" value="C:mitochondrial inner membrane"/>
    <property type="evidence" value="ECO:0007669"/>
    <property type="project" value="TreeGrafter"/>
</dbReference>